<feature type="region of interest" description="Leucine repeat I (LRI)" evidence="3">
    <location>
        <begin position="368"/>
        <end position="428"/>
    </location>
</feature>
<feature type="compositionally biased region" description="Polar residues" evidence="4">
    <location>
        <begin position="340"/>
        <end position="349"/>
    </location>
</feature>
<protein>
    <recommendedName>
        <fullName evidence="7">Scarecrow-like protein 9</fullName>
    </recommendedName>
</protein>
<keyword evidence="1" id="KW-0805">Transcription regulation</keyword>
<evidence type="ECO:0000256" key="3">
    <source>
        <dbReference type="PROSITE-ProRule" id="PRU01191"/>
    </source>
</evidence>
<dbReference type="GO" id="GO:0006355">
    <property type="term" value="P:regulation of DNA-templated transcription"/>
    <property type="evidence" value="ECO:0000318"/>
    <property type="project" value="GO_Central"/>
</dbReference>
<reference evidence="5" key="3">
    <citation type="submission" date="2021-05" db="UniProtKB">
        <authorList>
            <consortium name="EnsemblPlants"/>
        </authorList>
    </citation>
    <scope>IDENTIFICATION</scope>
    <source>
        <strain evidence="5">cv. B73</strain>
    </source>
</reference>
<feature type="region of interest" description="SAW" evidence="3">
    <location>
        <begin position="667"/>
        <end position="741"/>
    </location>
</feature>
<name>A0A804M0F9_MAIZE</name>
<evidence type="ECO:0000313" key="6">
    <source>
        <dbReference type="Proteomes" id="UP000007305"/>
    </source>
</evidence>
<feature type="region of interest" description="VHIID" evidence="3">
    <location>
        <begin position="447"/>
        <end position="512"/>
    </location>
</feature>
<dbReference type="GO" id="GO:0043565">
    <property type="term" value="F:sequence-specific DNA binding"/>
    <property type="evidence" value="ECO:0000318"/>
    <property type="project" value="GO_Central"/>
</dbReference>
<dbReference type="GO" id="GO:0005634">
    <property type="term" value="C:nucleus"/>
    <property type="evidence" value="ECO:0000318"/>
    <property type="project" value="GO_Central"/>
</dbReference>
<dbReference type="PANTHER" id="PTHR31636">
    <property type="entry name" value="OSJNBA0084A10.13 PROTEIN-RELATED"/>
    <property type="match status" value="1"/>
</dbReference>
<evidence type="ECO:0000256" key="4">
    <source>
        <dbReference type="SAM" id="MobiDB-lite"/>
    </source>
</evidence>
<feature type="region of interest" description="Disordered" evidence="4">
    <location>
        <begin position="340"/>
        <end position="362"/>
    </location>
</feature>
<accession>A0A804M0F9</accession>
<dbReference type="GO" id="GO:0003700">
    <property type="term" value="F:DNA-binding transcription factor activity"/>
    <property type="evidence" value="ECO:0000318"/>
    <property type="project" value="GO_Central"/>
</dbReference>
<feature type="compositionally biased region" description="Polar residues" evidence="4">
    <location>
        <begin position="11"/>
        <end position="32"/>
    </location>
</feature>
<keyword evidence="2" id="KW-0804">Transcription</keyword>
<feature type="short sequence motif" description="VHIID" evidence="3">
    <location>
        <begin position="478"/>
        <end position="482"/>
    </location>
</feature>
<dbReference type="EnsemblPlants" id="Zm00001eb049880_T001">
    <property type="protein sequence ID" value="Zm00001eb049880_P001"/>
    <property type="gene ID" value="Zm00001eb049880"/>
</dbReference>
<feature type="region of interest" description="Leucine repeat II (LRII)" evidence="3">
    <location>
        <begin position="529"/>
        <end position="561"/>
    </location>
</feature>
<comment type="caution">
    <text evidence="3">Lacks conserved residue(s) required for the propagation of feature annotation.</text>
</comment>
<dbReference type="Proteomes" id="UP000007305">
    <property type="component" value="Chromosome 1"/>
</dbReference>
<feature type="compositionally biased region" description="Basic residues" evidence="4">
    <location>
        <begin position="352"/>
        <end position="362"/>
    </location>
</feature>
<reference evidence="5" key="2">
    <citation type="submission" date="2019-07" db="EMBL/GenBank/DDBJ databases">
        <authorList>
            <person name="Seetharam A."/>
            <person name="Woodhouse M."/>
            <person name="Cannon E."/>
        </authorList>
    </citation>
    <scope>NUCLEOTIDE SEQUENCE [LARGE SCALE GENOMIC DNA]</scope>
    <source>
        <strain evidence="5">cv. B73</strain>
    </source>
</reference>
<dbReference type="Gramene" id="Zm00001eb049880_T001">
    <property type="protein sequence ID" value="Zm00001eb049880_P001"/>
    <property type="gene ID" value="Zm00001eb049880"/>
</dbReference>
<keyword evidence="6" id="KW-1185">Reference proteome</keyword>
<evidence type="ECO:0008006" key="7">
    <source>
        <dbReference type="Google" id="ProtNLM"/>
    </source>
</evidence>
<feature type="region of interest" description="Disordered" evidence="4">
    <location>
        <begin position="1"/>
        <end position="32"/>
    </location>
</feature>
<comment type="similarity">
    <text evidence="3">Belongs to the GRAS family.</text>
</comment>
<dbReference type="InParanoid" id="A0A804M0F9"/>
<dbReference type="Pfam" id="PF03514">
    <property type="entry name" value="GRAS"/>
    <property type="match status" value="1"/>
</dbReference>
<sequence length="750" mass="84762">MEGCKGPSEFWQGSRTPSMDFNDKPSSNFDEDFQSNMSATSGFYSFIHPANESNELELFLDQPRSAHHYPPVSNASNDSGHITSTTSCSTEICGPQFCDLSSNATPDWYGTSVTDSSNNSWINSDITISYLNKLLTDEDSDDKVKPHHGECALRAMEEPFYRILAQNNPAYPESPSLCSRGHLNNLGDNINKSLGQPCSSCSVAIDWSNSHSNHILQAFEAPWSLSDVVKETSRSAECTRNMELGVRIDGLSIAEKRSRDNQSLQVNVADASKHTSSELPSGNYSRQEDSYLIEARSSKQVAFSFNGPIRDEMFDRVLLFSEHKPTYEAIVLQEMMANKSTGHPQNEQGRTPARRKMRGKKQQKKEVVDLRTILIHCAQAVSVNNHTLANDMLNIIRQHSSITGDDTQRLAFCLVNCLEARLAGTGSQLYRNLIATCSDVAAILKVFQLSLAVIPLLRVSHYFSNKTILDVLKGKSKVHIVDFGICFGFQWPSLLEQLAKREGGPPKVRITGIDLPKQGFRPDRMNKQNTGQRLADYASMFNVPFEYQAISSKWETIRIEDLNIDEDDVLIVNCIDRMKNLGDETVSINSARNRVLNTIRMMKPKVFVHGIVNGSFGTPFFLTRFKEVMYHYSAFFDILDKTVPRDNETRMLIERGIFLCQLLNVIACEGSERIERPENYKKWKSRNLNAGLEQLQLNPDIVKVTRDMMGKYHKDYVINEDDHWLLMGWKGRILNAISTWKPSESYDGDY</sequence>
<evidence type="ECO:0000256" key="2">
    <source>
        <dbReference type="ARBA" id="ARBA00023163"/>
    </source>
</evidence>
<reference evidence="6" key="1">
    <citation type="submission" date="2015-12" db="EMBL/GenBank/DDBJ databases">
        <title>Update maize B73 reference genome by single molecule sequencing technologies.</title>
        <authorList>
            <consortium name="Maize Genome Sequencing Project"/>
            <person name="Ware D."/>
        </authorList>
    </citation>
    <scope>NUCLEOTIDE SEQUENCE [LARGE SCALE GENOMIC DNA]</scope>
    <source>
        <strain evidence="6">cv. B73</strain>
    </source>
</reference>
<organism evidence="5 6">
    <name type="scientific">Zea mays</name>
    <name type="common">Maize</name>
    <dbReference type="NCBI Taxonomy" id="4577"/>
    <lineage>
        <taxon>Eukaryota</taxon>
        <taxon>Viridiplantae</taxon>
        <taxon>Streptophyta</taxon>
        <taxon>Embryophyta</taxon>
        <taxon>Tracheophyta</taxon>
        <taxon>Spermatophyta</taxon>
        <taxon>Magnoliopsida</taxon>
        <taxon>Liliopsida</taxon>
        <taxon>Poales</taxon>
        <taxon>Poaceae</taxon>
        <taxon>PACMAD clade</taxon>
        <taxon>Panicoideae</taxon>
        <taxon>Andropogonodae</taxon>
        <taxon>Andropogoneae</taxon>
        <taxon>Tripsacinae</taxon>
        <taxon>Zea</taxon>
    </lineage>
</organism>
<evidence type="ECO:0000256" key="1">
    <source>
        <dbReference type="ARBA" id="ARBA00023015"/>
    </source>
</evidence>
<feature type="region of interest" description="Disordered" evidence="4">
    <location>
        <begin position="259"/>
        <end position="285"/>
    </location>
</feature>
<dbReference type="InterPro" id="IPR005202">
    <property type="entry name" value="TF_GRAS"/>
</dbReference>
<proteinExistence type="inferred from homology"/>
<evidence type="ECO:0000313" key="5">
    <source>
        <dbReference type="EnsemblPlants" id="Zm00001eb049880_P001"/>
    </source>
</evidence>
<dbReference type="PROSITE" id="PS50985">
    <property type="entry name" value="GRAS"/>
    <property type="match status" value="1"/>
</dbReference>
<dbReference type="AlphaFoldDB" id="A0A804M0F9"/>